<feature type="transmembrane region" description="Helical" evidence="7">
    <location>
        <begin position="360"/>
        <end position="378"/>
    </location>
</feature>
<gene>
    <name evidence="9" type="ORF">DOS83_11650</name>
</gene>
<feature type="transmembrane region" description="Helical" evidence="7">
    <location>
        <begin position="333"/>
        <end position="354"/>
    </location>
</feature>
<dbReference type="InterPro" id="IPR020846">
    <property type="entry name" value="MFS_dom"/>
</dbReference>
<dbReference type="AlphaFoldDB" id="A0A3E0ILV0"/>
<feature type="transmembrane region" description="Helical" evidence="7">
    <location>
        <begin position="298"/>
        <end position="321"/>
    </location>
</feature>
<keyword evidence="4 7" id="KW-0812">Transmembrane</keyword>
<feature type="transmembrane region" description="Helical" evidence="7">
    <location>
        <begin position="134"/>
        <end position="155"/>
    </location>
</feature>
<comment type="caution">
    <text evidence="9">The sequence shown here is derived from an EMBL/GenBank/DDBJ whole genome shotgun (WGS) entry which is preliminary data.</text>
</comment>
<keyword evidence="6 7" id="KW-0472">Membrane</keyword>
<evidence type="ECO:0000256" key="7">
    <source>
        <dbReference type="SAM" id="Phobius"/>
    </source>
</evidence>
<dbReference type="InterPro" id="IPR011701">
    <property type="entry name" value="MFS"/>
</dbReference>
<evidence type="ECO:0000256" key="2">
    <source>
        <dbReference type="ARBA" id="ARBA00022448"/>
    </source>
</evidence>
<feature type="transmembrane region" description="Helical" evidence="7">
    <location>
        <begin position="161"/>
        <end position="186"/>
    </location>
</feature>
<dbReference type="Gene3D" id="1.20.1720.10">
    <property type="entry name" value="Multidrug resistance protein D"/>
    <property type="match status" value="1"/>
</dbReference>
<feature type="transmembrane region" description="Helical" evidence="7">
    <location>
        <begin position="43"/>
        <end position="63"/>
    </location>
</feature>
<evidence type="ECO:0000256" key="5">
    <source>
        <dbReference type="ARBA" id="ARBA00022989"/>
    </source>
</evidence>
<dbReference type="Proteomes" id="UP000256562">
    <property type="component" value="Unassembled WGS sequence"/>
</dbReference>
<evidence type="ECO:0000259" key="8">
    <source>
        <dbReference type="PROSITE" id="PS50850"/>
    </source>
</evidence>
<dbReference type="EMBL" id="QKXQ01000554">
    <property type="protein sequence ID" value="REH91244.1"/>
    <property type="molecule type" value="Genomic_DNA"/>
</dbReference>
<dbReference type="OrthoDB" id="9816041at2"/>
<evidence type="ECO:0000256" key="1">
    <source>
        <dbReference type="ARBA" id="ARBA00004651"/>
    </source>
</evidence>
<sequence length="391" mass="43456">MIERKSNIRLYVLGFLAFFASLIQNIYTPIIPRLYEDFHVSLFWINVTVGGFIFIVAIMQIVLGKSIDSRDSKKVLLTGLGIVIISSLICAITNNFTLFAIARLCQAIGCGIIPLVTLTLLAKLSEGNSRASAMANYQIFLSCAPAIAPILGSSIGAKWDYIGIFIFLLIISILLFIIIIFTEIPNVEKGIGKLTEKVNENYLSDKVFIILVTSGFLVFFTYFSILVYLPTLLNHVYNISVGISGILFLPITVSVILGSMFYKRIAKKYDSLMILRCTIIIFSIFTLLFGTLNSLNLIILSFIIFVLGLFVGIVPALLSTLISQRFENIKGKVLGVFNFVRYIGMTIGAILIGLVSQLFIPYYFAIVSVILILVFIYIKAEAFENLFNNNA</sequence>
<dbReference type="PROSITE" id="PS50850">
    <property type="entry name" value="MFS"/>
    <property type="match status" value="1"/>
</dbReference>
<feature type="transmembrane region" description="Helical" evidence="7">
    <location>
        <begin position="75"/>
        <end position="94"/>
    </location>
</feature>
<comment type="subcellular location">
    <subcellularLocation>
        <location evidence="1">Cell membrane</location>
        <topology evidence="1">Multi-pass membrane protein</topology>
    </subcellularLocation>
</comment>
<feature type="transmembrane region" description="Helical" evidence="7">
    <location>
        <begin position="12"/>
        <end position="31"/>
    </location>
</feature>
<evidence type="ECO:0000256" key="6">
    <source>
        <dbReference type="ARBA" id="ARBA00023136"/>
    </source>
</evidence>
<accession>A0A3E0ILV0</accession>
<proteinExistence type="predicted"/>
<feature type="domain" description="Major facilitator superfamily (MFS) profile" evidence="8">
    <location>
        <begin position="9"/>
        <end position="383"/>
    </location>
</feature>
<dbReference type="PANTHER" id="PTHR43124">
    <property type="entry name" value="PURINE EFFLUX PUMP PBUE"/>
    <property type="match status" value="1"/>
</dbReference>
<dbReference type="Pfam" id="PF07690">
    <property type="entry name" value="MFS_1"/>
    <property type="match status" value="1"/>
</dbReference>
<dbReference type="SUPFAM" id="SSF103473">
    <property type="entry name" value="MFS general substrate transporter"/>
    <property type="match status" value="1"/>
</dbReference>
<dbReference type="GO" id="GO:0005886">
    <property type="term" value="C:plasma membrane"/>
    <property type="evidence" value="ECO:0007669"/>
    <property type="project" value="UniProtKB-SubCell"/>
</dbReference>
<keyword evidence="3" id="KW-1003">Cell membrane</keyword>
<dbReference type="PANTHER" id="PTHR43124:SF3">
    <property type="entry name" value="CHLORAMPHENICOL EFFLUX PUMP RV0191"/>
    <property type="match status" value="1"/>
</dbReference>
<dbReference type="InterPro" id="IPR036259">
    <property type="entry name" value="MFS_trans_sf"/>
</dbReference>
<evidence type="ECO:0000313" key="9">
    <source>
        <dbReference type="EMBL" id="REH91244.1"/>
    </source>
</evidence>
<name>A0A3E0ILV0_9STAP</name>
<protein>
    <submittedName>
        <fullName evidence="9">MFS transporter</fullName>
    </submittedName>
</protein>
<feature type="transmembrane region" description="Helical" evidence="7">
    <location>
        <begin position="207"/>
        <end position="229"/>
    </location>
</feature>
<keyword evidence="5 7" id="KW-1133">Transmembrane helix</keyword>
<feature type="transmembrane region" description="Helical" evidence="7">
    <location>
        <begin position="274"/>
        <end position="292"/>
    </location>
</feature>
<feature type="transmembrane region" description="Helical" evidence="7">
    <location>
        <begin position="100"/>
        <end position="122"/>
    </location>
</feature>
<organism evidence="9 10">
    <name type="scientific">Staphylococcus felis</name>
    <dbReference type="NCBI Taxonomy" id="46127"/>
    <lineage>
        <taxon>Bacteria</taxon>
        <taxon>Bacillati</taxon>
        <taxon>Bacillota</taxon>
        <taxon>Bacilli</taxon>
        <taxon>Bacillales</taxon>
        <taxon>Staphylococcaceae</taxon>
        <taxon>Staphylococcus</taxon>
    </lineage>
</organism>
<dbReference type="GO" id="GO:0022857">
    <property type="term" value="F:transmembrane transporter activity"/>
    <property type="evidence" value="ECO:0007669"/>
    <property type="project" value="InterPro"/>
</dbReference>
<evidence type="ECO:0000313" key="10">
    <source>
        <dbReference type="Proteomes" id="UP000256562"/>
    </source>
</evidence>
<dbReference type="RefSeq" id="WP_115939915.1">
    <property type="nucleotide sequence ID" value="NZ_CAJUZQ010000077.1"/>
</dbReference>
<evidence type="ECO:0000256" key="4">
    <source>
        <dbReference type="ARBA" id="ARBA00022692"/>
    </source>
</evidence>
<feature type="transmembrane region" description="Helical" evidence="7">
    <location>
        <begin position="241"/>
        <end position="262"/>
    </location>
</feature>
<dbReference type="InterPro" id="IPR050189">
    <property type="entry name" value="MFS_Efflux_Transporters"/>
</dbReference>
<reference evidence="9 10" key="1">
    <citation type="journal article" date="2018" name="Vet. Microbiol.">
        <title>Characterisation of Staphylococcus felis isolated from cats using whole genome sequencing.</title>
        <authorList>
            <person name="Worthing K."/>
            <person name="Pang S."/>
            <person name="Trott D.J."/>
            <person name="Abraham S."/>
            <person name="Coombs G.W."/>
            <person name="Jordan D."/>
            <person name="McIntyre L."/>
            <person name="Davies M.R."/>
            <person name="Norris J."/>
        </authorList>
    </citation>
    <scope>NUCLEOTIDE SEQUENCE [LARGE SCALE GENOMIC DNA]</scope>
    <source>
        <strain evidence="9 10">F9</strain>
    </source>
</reference>
<keyword evidence="2" id="KW-0813">Transport</keyword>
<evidence type="ECO:0000256" key="3">
    <source>
        <dbReference type="ARBA" id="ARBA00022475"/>
    </source>
</evidence>